<evidence type="ECO:0000313" key="1">
    <source>
        <dbReference type="EMBL" id="KAG5582044.1"/>
    </source>
</evidence>
<dbReference type="EMBL" id="JACXVP010000010">
    <property type="protein sequence ID" value="KAG5582044.1"/>
    <property type="molecule type" value="Genomic_DNA"/>
</dbReference>
<dbReference type="AlphaFoldDB" id="A0A9J5X421"/>
<protein>
    <submittedName>
        <fullName evidence="1">Uncharacterized protein</fullName>
    </submittedName>
</protein>
<dbReference type="OrthoDB" id="2019803at2759"/>
<gene>
    <name evidence="1" type="ORF">H5410_052671</name>
</gene>
<name>A0A9J5X421_SOLCO</name>
<reference evidence="1 2" key="1">
    <citation type="submission" date="2020-09" db="EMBL/GenBank/DDBJ databases">
        <title>De no assembly of potato wild relative species, Solanum commersonii.</title>
        <authorList>
            <person name="Cho K."/>
        </authorList>
    </citation>
    <scope>NUCLEOTIDE SEQUENCE [LARGE SCALE GENOMIC DNA]</scope>
    <source>
        <strain evidence="1">LZ3.2</strain>
        <tissue evidence="1">Leaf</tissue>
    </source>
</reference>
<keyword evidence="2" id="KW-1185">Reference proteome</keyword>
<accession>A0A9J5X421</accession>
<dbReference type="Proteomes" id="UP000824120">
    <property type="component" value="Chromosome 10"/>
</dbReference>
<sequence length="69" mass="7869">MLQSILLYLRKKVKLHGLNLEGLRHRDFSATDAAIDEVKYAKEVKHVPLRLTVGENNYIIGTLPAEDRP</sequence>
<organism evidence="1 2">
    <name type="scientific">Solanum commersonii</name>
    <name type="common">Commerson's wild potato</name>
    <name type="synonym">Commerson's nightshade</name>
    <dbReference type="NCBI Taxonomy" id="4109"/>
    <lineage>
        <taxon>Eukaryota</taxon>
        <taxon>Viridiplantae</taxon>
        <taxon>Streptophyta</taxon>
        <taxon>Embryophyta</taxon>
        <taxon>Tracheophyta</taxon>
        <taxon>Spermatophyta</taxon>
        <taxon>Magnoliopsida</taxon>
        <taxon>eudicotyledons</taxon>
        <taxon>Gunneridae</taxon>
        <taxon>Pentapetalae</taxon>
        <taxon>asterids</taxon>
        <taxon>lamiids</taxon>
        <taxon>Solanales</taxon>
        <taxon>Solanaceae</taxon>
        <taxon>Solanoideae</taxon>
        <taxon>Solaneae</taxon>
        <taxon>Solanum</taxon>
    </lineage>
</organism>
<proteinExistence type="predicted"/>
<evidence type="ECO:0000313" key="2">
    <source>
        <dbReference type="Proteomes" id="UP000824120"/>
    </source>
</evidence>
<comment type="caution">
    <text evidence="1">The sequence shown here is derived from an EMBL/GenBank/DDBJ whole genome shotgun (WGS) entry which is preliminary data.</text>
</comment>